<evidence type="ECO:0000313" key="2">
    <source>
        <dbReference type="EMBL" id="MDO6404947.1"/>
    </source>
</evidence>
<feature type="domain" description="Antibacterial effector protein Tle3 C-terminal" evidence="1">
    <location>
        <begin position="46"/>
        <end position="175"/>
    </location>
</feature>
<dbReference type="EMBL" id="JAUOOM010000001">
    <property type="protein sequence ID" value="MDO6404947.1"/>
    <property type="molecule type" value="Genomic_DNA"/>
</dbReference>
<sequence>DYSARAHEGVWQVKETRPVLELHAYFMQPGHVLTENELSAVNYYYKTQFTGGRVIGSQQRMEYRLLRNKTDQEIEEMAKYGDPVKFSQHSAIVMDPNVQEKAVAYDLAIGNCMAFEDPEFWLRLRKLADWRHKYNPDEDTKTYYKSGELSQKKTKRFMNKPNDVLPKGEFGVVNEYHPATKIDPARPGEFHHKEIPLPQWDMPEPASHYDIPSTGQKMVF</sequence>
<reference evidence="2" key="1">
    <citation type="submission" date="2023-07" db="EMBL/GenBank/DDBJ databases">
        <title>The extreme plant-growth-promoting properties of Pantoea phytobeneficialis PF55 revealed by functional and genomic analysis.</title>
        <authorList>
            <person name="Nascimento F.X."/>
            <person name="Marcio R.J."/>
        </authorList>
    </citation>
    <scope>NUCLEOTIDE SEQUENCE</scope>
    <source>
        <strain evidence="2">PF55</strain>
    </source>
</reference>
<comment type="caution">
    <text evidence="2">The sequence shown here is derived from an EMBL/GenBank/DDBJ whole genome shotgun (WGS) entry which is preliminary data.</text>
</comment>
<evidence type="ECO:0000259" key="1">
    <source>
        <dbReference type="Pfam" id="PF11678"/>
    </source>
</evidence>
<gene>
    <name evidence="2" type="ORF">Q3404_00005</name>
</gene>
<name>A0ABT8XNB9_9GAMM</name>
<protein>
    <submittedName>
        <fullName evidence="2">DUF3274 domain-containing protein</fullName>
    </submittedName>
</protein>
<keyword evidence="3" id="KW-1185">Reference proteome</keyword>
<dbReference type="RefSeq" id="WP_303463890.1">
    <property type="nucleotide sequence ID" value="NZ_JAUOOM010000001.1"/>
</dbReference>
<dbReference type="InterPro" id="IPR021692">
    <property type="entry name" value="Tle3_C"/>
</dbReference>
<evidence type="ECO:0000313" key="3">
    <source>
        <dbReference type="Proteomes" id="UP001171299"/>
    </source>
</evidence>
<proteinExistence type="predicted"/>
<organism evidence="2 3">
    <name type="scientific">Pantoea phytobeneficialis</name>
    <dbReference type="NCBI Taxonomy" id="2052056"/>
    <lineage>
        <taxon>Bacteria</taxon>
        <taxon>Pseudomonadati</taxon>
        <taxon>Pseudomonadota</taxon>
        <taxon>Gammaproteobacteria</taxon>
        <taxon>Enterobacterales</taxon>
        <taxon>Erwiniaceae</taxon>
        <taxon>Pantoea</taxon>
    </lineage>
</organism>
<feature type="non-terminal residue" evidence="2">
    <location>
        <position position="1"/>
    </location>
</feature>
<dbReference type="Proteomes" id="UP001171299">
    <property type="component" value="Unassembled WGS sequence"/>
</dbReference>
<dbReference type="Pfam" id="PF11678">
    <property type="entry name" value="Tle3_C"/>
    <property type="match status" value="1"/>
</dbReference>
<accession>A0ABT8XNB9</accession>